<dbReference type="InterPro" id="IPR013103">
    <property type="entry name" value="RVT_2"/>
</dbReference>
<evidence type="ECO:0000256" key="1">
    <source>
        <dbReference type="SAM" id="MobiDB-lite"/>
    </source>
</evidence>
<feature type="region of interest" description="Disordered" evidence="1">
    <location>
        <begin position="143"/>
        <end position="164"/>
    </location>
</feature>
<evidence type="ECO:0000313" key="4">
    <source>
        <dbReference type="Proteomes" id="UP001289374"/>
    </source>
</evidence>
<dbReference type="Proteomes" id="UP001289374">
    <property type="component" value="Unassembled WGS sequence"/>
</dbReference>
<keyword evidence="4" id="KW-1185">Reference proteome</keyword>
<feature type="domain" description="Reverse transcriptase Ty1/copia-type" evidence="2">
    <location>
        <begin position="294"/>
        <end position="333"/>
    </location>
</feature>
<dbReference type="AlphaFoldDB" id="A0AAE1T7A6"/>
<proteinExistence type="predicted"/>
<reference evidence="3" key="1">
    <citation type="submission" date="2020-06" db="EMBL/GenBank/DDBJ databases">
        <authorList>
            <person name="Li T."/>
            <person name="Hu X."/>
            <person name="Zhang T."/>
            <person name="Song X."/>
            <person name="Zhang H."/>
            <person name="Dai N."/>
            <person name="Sheng W."/>
            <person name="Hou X."/>
            <person name="Wei L."/>
        </authorList>
    </citation>
    <scope>NUCLEOTIDE SEQUENCE</scope>
    <source>
        <strain evidence="3">K16</strain>
        <tissue evidence="3">Leaf</tissue>
    </source>
</reference>
<protein>
    <recommendedName>
        <fullName evidence="2">Reverse transcriptase Ty1/copia-type domain-containing protein</fullName>
    </recommendedName>
</protein>
<evidence type="ECO:0000259" key="2">
    <source>
        <dbReference type="Pfam" id="PF07727"/>
    </source>
</evidence>
<organism evidence="3 4">
    <name type="scientific">Sesamum angolense</name>
    <dbReference type="NCBI Taxonomy" id="2727404"/>
    <lineage>
        <taxon>Eukaryota</taxon>
        <taxon>Viridiplantae</taxon>
        <taxon>Streptophyta</taxon>
        <taxon>Embryophyta</taxon>
        <taxon>Tracheophyta</taxon>
        <taxon>Spermatophyta</taxon>
        <taxon>Magnoliopsida</taxon>
        <taxon>eudicotyledons</taxon>
        <taxon>Gunneridae</taxon>
        <taxon>Pentapetalae</taxon>
        <taxon>asterids</taxon>
        <taxon>lamiids</taxon>
        <taxon>Lamiales</taxon>
        <taxon>Pedaliaceae</taxon>
        <taxon>Sesamum</taxon>
    </lineage>
</organism>
<reference evidence="3" key="2">
    <citation type="journal article" date="2024" name="Plant">
        <title>Genomic evolution and insights into agronomic trait innovations of Sesamum species.</title>
        <authorList>
            <person name="Miao H."/>
            <person name="Wang L."/>
            <person name="Qu L."/>
            <person name="Liu H."/>
            <person name="Sun Y."/>
            <person name="Le M."/>
            <person name="Wang Q."/>
            <person name="Wei S."/>
            <person name="Zheng Y."/>
            <person name="Lin W."/>
            <person name="Duan Y."/>
            <person name="Cao H."/>
            <person name="Xiong S."/>
            <person name="Wang X."/>
            <person name="Wei L."/>
            <person name="Li C."/>
            <person name="Ma Q."/>
            <person name="Ju M."/>
            <person name="Zhao R."/>
            <person name="Li G."/>
            <person name="Mu C."/>
            <person name="Tian Q."/>
            <person name="Mei H."/>
            <person name="Zhang T."/>
            <person name="Gao T."/>
            <person name="Zhang H."/>
        </authorList>
    </citation>
    <scope>NUCLEOTIDE SEQUENCE</scope>
    <source>
        <strain evidence="3">K16</strain>
    </source>
</reference>
<comment type="caution">
    <text evidence="3">The sequence shown here is derived from an EMBL/GenBank/DDBJ whole genome shotgun (WGS) entry which is preliminary data.</text>
</comment>
<name>A0AAE1T7A6_9LAMI</name>
<evidence type="ECO:0000313" key="3">
    <source>
        <dbReference type="EMBL" id="KAK4382461.1"/>
    </source>
</evidence>
<dbReference type="EMBL" id="JACGWL010000692">
    <property type="protein sequence ID" value="KAK4382461.1"/>
    <property type="molecule type" value="Genomic_DNA"/>
</dbReference>
<gene>
    <name evidence="3" type="ORF">Sango_2868800</name>
</gene>
<dbReference type="Pfam" id="PF07727">
    <property type="entry name" value="RVT_2"/>
    <property type="match status" value="1"/>
</dbReference>
<dbReference type="Pfam" id="PF14223">
    <property type="entry name" value="Retrotran_gag_2"/>
    <property type="match status" value="1"/>
</dbReference>
<accession>A0AAE1T7A6</accession>
<sequence>MRRMKEFYAVPDRHIRYTATKAFFGTKMTKGSSVQSHGVKILSVVEKLEDLKAGLDNNTYIDVILQSLPPSYDPFIINYNMNRLEKFIHELINMSVQYEAMTQKSAPAVFVREASTSEVKGKRTGRWKRKKVKEKVITATASAKGAPAAASEKGKGKGKGNVGGSQWSNANDVCMHCQGKGHWKREYTQLLSNPGVGKEQKAKNAVVLLEKGFLADSQRDEVLLEESSELPQQNDTTSFEPSVPAVGVPVICKSIRESRPAERYGFVGLTSQLDNDPKTYREAMSDIDTDKWLEAMARLVAKGYTQRPKVDFEETYSPVAMAKSIRILLATTACRRVSLLFENNKKSVVSKGPSMASNKLSKAGTHNLMKSYRVMISSRTSMILVYARRIWVRLLTSSALRSRRMLGLTQSSYIENVMKRFKMENSKRGFLLTVWGWV</sequence>